<evidence type="ECO:0000256" key="2">
    <source>
        <dbReference type="ARBA" id="ARBA00022679"/>
    </source>
</evidence>
<dbReference type="Proteomes" id="UP000654075">
    <property type="component" value="Unassembled WGS sequence"/>
</dbReference>
<protein>
    <submittedName>
        <fullName evidence="3">Uncharacterized protein</fullName>
    </submittedName>
</protein>
<keyword evidence="2" id="KW-0808">Transferase</keyword>
<dbReference type="EMBL" id="CAJNNV010030160">
    <property type="protein sequence ID" value="CAE8631552.1"/>
    <property type="molecule type" value="Genomic_DNA"/>
</dbReference>
<sequence length="351" mass="38981">MAMGQPLASFNPCLELPRRCIILATLVAGIAVLLRTREGSSLVSDLAEGQLPCGVESSKNNLQMTAMKIGLYRNNASDNVYDALLFPTWFVEYSEAMMAEVREDSPGVWQAMLHRLQVYSAAIATDAEAGHVHQVVHVGVGFDTKLLPYADDPDFAAMHFYELDFPDVIAARRCLLDQFDRSVSQRLDLLALDLNVETVHGALDLDASNNNNHKNDNNNNTSFNMSQPASFIEESTFMYLNTSRRTHVVRDLLALGACGSRFHMSVVCSDPSSRCVLPLEFAGKADLLRALGTWDAGQFKVWTFDVQHQFSAHADGFLAMGFSDDVTQVAHCLENNSWSWYRGLMTLEKLC</sequence>
<dbReference type="InterPro" id="IPR029063">
    <property type="entry name" value="SAM-dependent_MTases_sf"/>
</dbReference>
<proteinExistence type="predicted"/>
<keyword evidence="4" id="KW-1185">Reference proteome</keyword>
<comment type="caution">
    <text evidence="3">The sequence shown here is derived from an EMBL/GenBank/DDBJ whole genome shotgun (WGS) entry which is preliminary data.</text>
</comment>
<gene>
    <name evidence="3" type="ORF">PGLA1383_LOCUS47644</name>
</gene>
<dbReference type="SUPFAM" id="SSF53335">
    <property type="entry name" value="S-adenosyl-L-methionine-dependent methyltransferases"/>
    <property type="match status" value="1"/>
</dbReference>
<organism evidence="3 4">
    <name type="scientific">Polarella glacialis</name>
    <name type="common">Dinoflagellate</name>
    <dbReference type="NCBI Taxonomy" id="89957"/>
    <lineage>
        <taxon>Eukaryota</taxon>
        <taxon>Sar</taxon>
        <taxon>Alveolata</taxon>
        <taxon>Dinophyceae</taxon>
        <taxon>Suessiales</taxon>
        <taxon>Suessiaceae</taxon>
        <taxon>Polarella</taxon>
    </lineage>
</organism>
<dbReference type="AlphaFoldDB" id="A0A813H1B8"/>
<dbReference type="InterPro" id="IPR007213">
    <property type="entry name" value="Ppm1/Ppm2/Tcmp"/>
</dbReference>
<dbReference type="PANTHER" id="PTHR43619:SF2">
    <property type="entry name" value="S-ADENOSYL-L-METHIONINE-DEPENDENT METHYLTRANSFERASES SUPERFAMILY PROTEIN"/>
    <property type="match status" value="1"/>
</dbReference>
<dbReference type="GO" id="GO:0032259">
    <property type="term" value="P:methylation"/>
    <property type="evidence" value="ECO:0007669"/>
    <property type="project" value="UniProtKB-KW"/>
</dbReference>
<dbReference type="Pfam" id="PF04072">
    <property type="entry name" value="LCM"/>
    <property type="match status" value="1"/>
</dbReference>
<dbReference type="GO" id="GO:0008168">
    <property type="term" value="F:methyltransferase activity"/>
    <property type="evidence" value="ECO:0007669"/>
    <property type="project" value="UniProtKB-KW"/>
</dbReference>
<evidence type="ECO:0000313" key="4">
    <source>
        <dbReference type="Proteomes" id="UP000654075"/>
    </source>
</evidence>
<reference evidence="3" key="1">
    <citation type="submission" date="2021-02" db="EMBL/GenBank/DDBJ databases">
        <authorList>
            <person name="Dougan E. K."/>
            <person name="Rhodes N."/>
            <person name="Thang M."/>
            <person name="Chan C."/>
        </authorList>
    </citation>
    <scope>NUCLEOTIDE SEQUENCE</scope>
</reference>
<evidence type="ECO:0000256" key="1">
    <source>
        <dbReference type="ARBA" id="ARBA00022603"/>
    </source>
</evidence>
<name>A0A813H1B8_POLGL</name>
<dbReference type="PANTHER" id="PTHR43619">
    <property type="entry name" value="S-ADENOSYL-L-METHIONINE-DEPENDENT METHYLTRANSFERASE YKTD-RELATED"/>
    <property type="match status" value="1"/>
</dbReference>
<keyword evidence="1" id="KW-0489">Methyltransferase</keyword>
<accession>A0A813H1B8</accession>
<evidence type="ECO:0000313" key="3">
    <source>
        <dbReference type="EMBL" id="CAE8631552.1"/>
    </source>
</evidence>
<dbReference type="Gene3D" id="3.40.50.150">
    <property type="entry name" value="Vaccinia Virus protein VP39"/>
    <property type="match status" value="1"/>
</dbReference>